<proteinExistence type="predicted"/>
<feature type="compositionally biased region" description="Basic and acidic residues" evidence="3">
    <location>
        <begin position="132"/>
        <end position="148"/>
    </location>
</feature>
<dbReference type="SMART" id="SM00857">
    <property type="entry name" value="Resolvase"/>
    <property type="match status" value="1"/>
</dbReference>
<dbReference type="PROSITE" id="PS51736">
    <property type="entry name" value="RECOMBINASES_3"/>
    <property type="match status" value="1"/>
</dbReference>
<dbReference type="Proteomes" id="UP000242502">
    <property type="component" value="Unassembled WGS sequence"/>
</dbReference>
<evidence type="ECO:0000256" key="2">
    <source>
        <dbReference type="ARBA" id="ARBA00023172"/>
    </source>
</evidence>
<name>A0A1D2QNT1_9GAMM</name>
<dbReference type="PANTHER" id="PTHR30461">
    <property type="entry name" value="DNA-INVERTASE FROM LAMBDOID PROPHAGE"/>
    <property type="match status" value="1"/>
</dbReference>
<dbReference type="AlphaFoldDB" id="A0A1D2QNT1"/>
<dbReference type="InterPro" id="IPR036162">
    <property type="entry name" value="Resolvase-like_N_sf"/>
</dbReference>
<dbReference type="GO" id="GO:0003677">
    <property type="term" value="F:DNA binding"/>
    <property type="evidence" value="ECO:0007669"/>
    <property type="project" value="UniProtKB-KW"/>
</dbReference>
<dbReference type="Pfam" id="PF00239">
    <property type="entry name" value="Resolvase"/>
    <property type="match status" value="1"/>
</dbReference>
<keyword evidence="2" id="KW-0233">DNA recombination</keyword>
<sequence>MRYGYVRTSTNNQLNDRQVNALQEICDKVIIEDGVSARKKRRPKFDKLRQKFKAGDTLVIYSYDRAFRSVVEGLTSLDELTERNVTLESMTEHLDPTTPHGRMQFSIILVLAEWEVNNLSQRTISGLQAAQKRGEKLGRPSKGEDLTLRKRYRTANQERAICHDAAS</sequence>
<evidence type="ECO:0000256" key="1">
    <source>
        <dbReference type="ARBA" id="ARBA00023125"/>
    </source>
</evidence>
<feature type="domain" description="Resolvase/invertase-type recombinase catalytic" evidence="4">
    <location>
        <begin position="1"/>
        <end position="134"/>
    </location>
</feature>
<evidence type="ECO:0000313" key="6">
    <source>
        <dbReference type="Proteomes" id="UP000242502"/>
    </source>
</evidence>
<evidence type="ECO:0000256" key="3">
    <source>
        <dbReference type="SAM" id="MobiDB-lite"/>
    </source>
</evidence>
<feature type="region of interest" description="Disordered" evidence="3">
    <location>
        <begin position="129"/>
        <end position="149"/>
    </location>
</feature>
<gene>
    <name evidence="5" type="ORF">AB835_09790</name>
</gene>
<dbReference type="SUPFAM" id="SSF53041">
    <property type="entry name" value="Resolvase-like"/>
    <property type="match status" value="1"/>
</dbReference>
<dbReference type="InterPro" id="IPR050639">
    <property type="entry name" value="SSR_resolvase"/>
</dbReference>
<evidence type="ECO:0000313" key="5">
    <source>
        <dbReference type="EMBL" id="ODS23239.1"/>
    </source>
</evidence>
<reference evidence="5 6" key="1">
    <citation type="journal article" date="2016" name="Appl. Environ. Microbiol.">
        <title>Lack of Overt Genome Reduction in the Bryostatin-Producing Bryozoan Symbiont "Candidatus Endobugula sertula".</title>
        <authorList>
            <person name="Miller I.J."/>
            <person name="Vanee N."/>
            <person name="Fong S.S."/>
            <person name="Lim-Fong G.E."/>
            <person name="Kwan J.C."/>
        </authorList>
    </citation>
    <scope>NUCLEOTIDE SEQUENCE [LARGE SCALE GENOMIC DNA]</scope>
    <source>
        <strain evidence="5">AB1-4</strain>
    </source>
</reference>
<dbReference type="Gene3D" id="3.40.50.1390">
    <property type="entry name" value="Resolvase, N-terminal catalytic domain"/>
    <property type="match status" value="1"/>
</dbReference>
<keyword evidence="1" id="KW-0238">DNA-binding</keyword>
<dbReference type="PANTHER" id="PTHR30461:SF2">
    <property type="entry name" value="SERINE RECOMBINASE PINE-RELATED"/>
    <property type="match status" value="1"/>
</dbReference>
<organism evidence="5 6">
    <name type="scientific">Candidatus Endobugula sertula</name>
    <name type="common">Bugula neritina bacterial symbiont</name>
    <dbReference type="NCBI Taxonomy" id="62101"/>
    <lineage>
        <taxon>Bacteria</taxon>
        <taxon>Pseudomonadati</taxon>
        <taxon>Pseudomonadota</taxon>
        <taxon>Gammaproteobacteria</taxon>
        <taxon>Cellvibrionales</taxon>
        <taxon>Cellvibrionaceae</taxon>
        <taxon>Candidatus Endobugula</taxon>
    </lineage>
</organism>
<protein>
    <recommendedName>
        <fullName evidence="4">Resolvase/invertase-type recombinase catalytic domain-containing protein</fullName>
    </recommendedName>
</protein>
<accession>A0A1D2QNT1</accession>
<dbReference type="EMBL" id="MDLC01000034">
    <property type="protein sequence ID" value="ODS23239.1"/>
    <property type="molecule type" value="Genomic_DNA"/>
</dbReference>
<dbReference type="GO" id="GO:0000150">
    <property type="term" value="F:DNA strand exchange activity"/>
    <property type="evidence" value="ECO:0007669"/>
    <property type="project" value="InterPro"/>
</dbReference>
<dbReference type="STRING" id="62101.AB835_09790"/>
<evidence type="ECO:0000259" key="4">
    <source>
        <dbReference type="PROSITE" id="PS51736"/>
    </source>
</evidence>
<comment type="caution">
    <text evidence="5">The sequence shown here is derived from an EMBL/GenBank/DDBJ whole genome shotgun (WGS) entry which is preliminary data.</text>
</comment>
<dbReference type="InterPro" id="IPR006119">
    <property type="entry name" value="Resolv_N"/>
</dbReference>
<dbReference type="CDD" id="cd03768">
    <property type="entry name" value="SR_ResInv"/>
    <property type="match status" value="1"/>
</dbReference>